<dbReference type="VEuPathDB" id="VectorBase:LOC119163792"/>
<dbReference type="AlphaFoldDB" id="A0A9J6E9P8"/>
<gene>
    <name evidence="1" type="ORF">HPB51_012429</name>
</gene>
<keyword evidence="2" id="KW-1185">Reference proteome</keyword>
<sequence length="240" mass="26840">MRAIPYWPLASPIRSTKGLLSELFLAVGVQKKVEGIHFTAIGFVDTFDELAEGIASLVKYTKTLQVINSFRHVNIGEEHQILFVLDALKRNSSVKEFTMYVEYVTPEIAASLSELFEMNNTLTSVDICGLDCEIGSSEVETILRGLRTNYTLTELQLSDQLDEPEELKEMAEILARNVCLKNHAAEFGISGARSSNEEAMNRLTKLYSSAAVVERAQQLTEQTAQAVLEEMWSIIERLNS</sequence>
<dbReference type="SUPFAM" id="SSF52047">
    <property type="entry name" value="RNI-like"/>
    <property type="match status" value="1"/>
</dbReference>
<organism evidence="1 2">
    <name type="scientific">Rhipicephalus microplus</name>
    <name type="common">Cattle tick</name>
    <name type="synonym">Boophilus microplus</name>
    <dbReference type="NCBI Taxonomy" id="6941"/>
    <lineage>
        <taxon>Eukaryota</taxon>
        <taxon>Metazoa</taxon>
        <taxon>Ecdysozoa</taxon>
        <taxon>Arthropoda</taxon>
        <taxon>Chelicerata</taxon>
        <taxon>Arachnida</taxon>
        <taxon>Acari</taxon>
        <taxon>Parasitiformes</taxon>
        <taxon>Ixodida</taxon>
        <taxon>Ixodoidea</taxon>
        <taxon>Ixodidae</taxon>
        <taxon>Rhipicephalinae</taxon>
        <taxon>Rhipicephalus</taxon>
        <taxon>Boophilus</taxon>
    </lineage>
</organism>
<name>A0A9J6E9P8_RHIMP</name>
<accession>A0A9J6E9P8</accession>
<dbReference type="InterPro" id="IPR032675">
    <property type="entry name" value="LRR_dom_sf"/>
</dbReference>
<reference evidence="1" key="2">
    <citation type="submission" date="2021-09" db="EMBL/GenBank/DDBJ databases">
        <authorList>
            <person name="Jia N."/>
            <person name="Wang J."/>
            <person name="Shi W."/>
            <person name="Du L."/>
            <person name="Sun Y."/>
            <person name="Zhan W."/>
            <person name="Jiang J."/>
            <person name="Wang Q."/>
            <person name="Zhang B."/>
            <person name="Ji P."/>
            <person name="Sakyi L.B."/>
            <person name="Cui X."/>
            <person name="Yuan T."/>
            <person name="Jiang B."/>
            <person name="Yang W."/>
            <person name="Lam T.T.-Y."/>
            <person name="Chang Q."/>
            <person name="Ding S."/>
            <person name="Wang X."/>
            <person name="Zhu J."/>
            <person name="Ruan X."/>
            <person name="Zhao L."/>
            <person name="Wei J."/>
            <person name="Que T."/>
            <person name="Du C."/>
            <person name="Cheng J."/>
            <person name="Dai P."/>
            <person name="Han X."/>
            <person name="Huang E."/>
            <person name="Gao Y."/>
            <person name="Liu J."/>
            <person name="Shao H."/>
            <person name="Ye R."/>
            <person name="Li L."/>
            <person name="Wei W."/>
            <person name="Wang X."/>
            <person name="Wang C."/>
            <person name="Huo Q."/>
            <person name="Li W."/>
            <person name="Guo W."/>
            <person name="Chen H."/>
            <person name="Chen S."/>
            <person name="Zhou L."/>
            <person name="Zhou L."/>
            <person name="Ni X."/>
            <person name="Tian J."/>
            <person name="Zhou Y."/>
            <person name="Sheng Y."/>
            <person name="Liu T."/>
            <person name="Pan Y."/>
            <person name="Xia L."/>
            <person name="Li J."/>
            <person name="Zhao F."/>
            <person name="Cao W."/>
        </authorList>
    </citation>
    <scope>NUCLEOTIDE SEQUENCE</scope>
    <source>
        <strain evidence="1">Rmic-2018</strain>
        <tissue evidence="1">Larvae</tissue>
    </source>
</reference>
<dbReference type="Proteomes" id="UP000821866">
    <property type="component" value="Chromosome 3"/>
</dbReference>
<evidence type="ECO:0000313" key="1">
    <source>
        <dbReference type="EMBL" id="KAH8030961.1"/>
    </source>
</evidence>
<comment type="caution">
    <text evidence="1">The sequence shown here is derived from an EMBL/GenBank/DDBJ whole genome shotgun (WGS) entry which is preliminary data.</text>
</comment>
<dbReference type="EMBL" id="JABSTU010000005">
    <property type="protein sequence ID" value="KAH8030961.1"/>
    <property type="molecule type" value="Genomic_DNA"/>
</dbReference>
<reference evidence="1" key="1">
    <citation type="journal article" date="2020" name="Cell">
        <title>Large-Scale Comparative Analyses of Tick Genomes Elucidate Their Genetic Diversity and Vector Capacities.</title>
        <authorList>
            <consortium name="Tick Genome and Microbiome Consortium (TIGMIC)"/>
            <person name="Jia N."/>
            <person name="Wang J."/>
            <person name="Shi W."/>
            <person name="Du L."/>
            <person name="Sun Y."/>
            <person name="Zhan W."/>
            <person name="Jiang J.F."/>
            <person name="Wang Q."/>
            <person name="Zhang B."/>
            <person name="Ji P."/>
            <person name="Bell-Sakyi L."/>
            <person name="Cui X.M."/>
            <person name="Yuan T.T."/>
            <person name="Jiang B.G."/>
            <person name="Yang W.F."/>
            <person name="Lam T.T."/>
            <person name="Chang Q.C."/>
            <person name="Ding S.J."/>
            <person name="Wang X.J."/>
            <person name="Zhu J.G."/>
            <person name="Ruan X.D."/>
            <person name="Zhao L."/>
            <person name="Wei J.T."/>
            <person name="Ye R.Z."/>
            <person name="Que T.C."/>
            <person name="Du C.H."/>
            <person name="Zhou Y.H."/>
            <person name="Cheng J.X."/>
            <person name="Dai P.F."/>
            <person name="Guo W.B."/>
            <person name="Han X.H."/>
            <person name="Huang E.J."/>
            <person name="Li L.F."/>
            <person name="Wei W."/>
            <person name="Gao Y.C."/>
            <person name="Liu J.Z."/>
            <person name="Shao H.Z."/>
            <person name="Wang X."/>
            <person name="Wang C.C."/>
            <person name="Yang T.C."/>
            <person name="Huo Q.B."/>
            <person name="Li W."/>
            <person name="Chen H.Y."/>
            <person name="Chen S.E."/>
            <person name="Zhou L.G."/>
            <person name="Ni X.B."/>
            <person name="Tian J.H."/>
            <person name="Sheng Y."/>
            <person name="Liu T."/>
            <person name="Pan Y.S."/>
            <person name="Xia L.Y."/>
            <person name="Li J."/>
            <person name="Zhao F."/>
            <person name="Cao W.C."/>
        </authorList>
    </citation>
    <scope>NUCLEOTIDE SEQUENCE</scope>
    <source>
        <strain evidence="1">Rmic-2018</strain>
    </source>
</reference>
<proteinExistence type="predicted"/>
<protein>
    <submittedName>
        <fullName evidence="1">Uncharacterized protein</fullName>
    </submittedName>
</protein>
<dbReference type="Gene3D" id="3.80.10.10">
    <property type="entry name" value="Ribonuclease Inhibitor"/>
    <property type="match status" value="1"/>
</dbReference>
<evidence type="ECO:0000313" key="2">
    <source>
        <dbReference type="Proteomes" id="UP000821866"/>
    </source>
</evidence>